<comment type="caution">
    <text evidence="1">The sequence shown here is derived from an EMBL/GenBank/DDBJ whole genome shotgun (WGS) entry which is preliminary data.</text>
</comment>
<sequence>MINIINDLFQEAGFNKLQSNSFSLFRYNDKTSFWLVVEADTLELLTQQDELFEAAKKIVDNDSKFDKNSSLLLIYKIPDDTEIKKFKKQIIEIEEDPYQFKKHVLIYSESQKELLKEKLVERSFDDLLLDQKNFNEYKEKFNESNWQTLLYRITQKLPFIKINTVQEKEISSLPETISSKVNQKQLNDINKVMEENFFSRSIDDIKGMNSNDVFKLLLNNDASQDETND</sequence>
<dbReference type="InterPro" id="IPR046905">
    <property type="entry name" value="ABC-3C_MC1"/>
</dbReference>
<organism evidence="1 2">
    <name type="scientific">Flammeovirga aprica JL-4</name>
    <dbReference type="NCBI Taxonomy" id="694437"/>
    <lineage>
        <taxon>Bacteria</taxon>
        <taxon>Pseudomonadati</taxon>
        <taxon>Bacteroidota</taxon>
        <taxon>Cytophagia</taxon>
        <taxon>Cytophagales</taxon>
        <taxon>Flammeovirgaceae</taxon>
        <taxon>Flammeovirga</taxon>
    </lineage>
</organism>
<dbReference type="Pfam" id="PF20289">
    <property type="entry name" value="MComp1"/>
    <property type="match status" value="1"/>
</dbReference>
<dbReference type="EMBL" id="JABANE010000002">
    <property type="protein sequence ID" value="NME66581.1"/>
    <property type="molecule type" value="Genomic_DNA"/>
</dbReference>
<reference evidence="1 2" key="1">
    <citation type="submission" date="2020-04" db="EMBL/GenBank/DDBJ databases">
        <title>Flammeovirga sp. SR4, a novel species isolated from seawater.</title>
        <authorList>
            <person name="Wang X."/>
        </authorList>
    </citation>
    <scope>NUCLEOTIDE SEQUENCE [LARGE SCALE GENOMIC DNA]</scope>
    <source>
        <strain evidence="1 2">ATCC 23126</strain>
    </source>
</reference>
<proteinExistence type="predicted"/>
<name>A0A7X9NZ36_9BACT</name>
<dbReference type="AlphaFoldDB" id="A0A7X9NZ36"/>
<dbReference type="Proteomes" id="UP000576082">
    <property type="component" value="Unassembled WGS sequence"/>
</dbReference>
<gene>
    <name evidence="1" type="ORF">HHU12_01270</name>
</gene>
<evidence type="ECO:0000313" key="2">
    <source>
        <dbReference type="Proteomes" id="UP000576082"/>
    </source>
</evidence>
<protein>
    <submittedName>
        <fullName evidence="1">Uncharacterized protein</fullName>
    </submittedName>
</protein>
<dbReference type="RefSeq" id="WP_169654327.1">
    <property type="nucleotide sequence ID" value="NZ_JABANE010000002.1"/>
</dbReference>
<keyword evidence="2" id="KW-1185">Reference proteome</keyword>
<evidence type="ECO:0000313" key="1">
    <source>
        <dbReference type="EMBL" id="NME66581.1"/>
    </source>
</evidence>
<accession>A0A7X9NZ36</accession>